<reference evidence="5" key="2">
    <citation type="submission" date="2021-04" db="EMBL/GenBank/DDBJ databases">
        <authorList>
            <person name="Gilroy R."/>
        </authorList>
    </citation>
    <scope>NUCLEOTIDE SEQUENCE</scope>
    <source>
        <strain evidence="5">ChiSxjej3B15-1167</strain>
    </source>
</reference>
<evidence type="ECO:0000313" key="5">
    <source>
        <dbReference type="EMBL" id="HIX72960.1"/>
    </source>
</evidence>
<protein>
    <submittedName>
        <fullName evidence="5">ATP-binding cassette domain-containing protein</fullName>
    </submittedName>
</protein>
<dbReference type="GO" id="GO:0005524">
    <property type="term" value="F:ATP binding"/>
    <property type="evidence" value="ECO:0007669"/>
    <property type="project" value="UniProtKB-KW"/>
</dbReference>
<dbReference type="Pfam" id="PF00005">
    <property type="entry name" value="ABC_tran"/>
    <property type="match status" value="1"/>
</dbReference>
<reference evidence="5" key="1">
    <citation type="journal article" date="2021" name="PeerJ">
        <title>Extensive microbial diversity within the chicken gut microbiome revealed by metagenomics and culture.</title>
        <authorList>
            <person name="Gilroy R."/>
            <person name="Ravi A."/>
            <person name="Getino M."/>
            <person name="Pursley I."/>
            <person name="Horton D.L."/>
            <person name="Alikhan N.F."/>
            <person name="Baker D."/>
            <person name="Gharbi K."/>
            <person name="Hall N."/>
            <person name="Watson M."/>
            <person name="Adriaenssens E.M."/>
            <person name="Foster-Nyarko E."/>
            <person name="Jarju S."/>
            <person name="Secka A."/>
            <person name="Antonio M."/>
            <person name="Oren A."/>
            <person name="Chaudhuri R.R."/>
            <person name="La Ragione R."/>
            <person name="Hildebrand F."/>
            <person name="Pallen M.J."/>
        </authorList>
    </citation>
    <scope>NUCLEOTIDE SEQUENCE</scope>
    <source>
        <strain evidence="5">ChiSxjej3B15-1167</strain>
    </source>
</reference>
<feature type="non-terminal residue" evidence="5">
    <location>
        <position position="348"/>
    </location>
</feature>
<dbReference type="AlphaFoldDB" id="A0A9D1X5F2"/>
<dbReference type="SMART" id="SM00382">
    <property type="entry name" value="AAA"/>
    <property type="match status" value="1"/>
</dbReference>
<name>A0A9D1X5F2_9FIRM</name>
<proteinExistence type="predicted"/>
<dbReference type="PROSITE" id="PS50893">
    <property type="entry name" value="ABC_TRANSPORTER_2"/>
    <property type="match status" value="1"/>
</dbReference>
<evidence type="ECO:0000259" key="4">
    <source>
        <dbReference type="PROSITE" id="PS50893"/>
    </source>
</evidence>
<dbReference type="Proteomes" id="UP000886805">
    <property type="component" value="Unassembled WGS sequence"/>
</dbReference>
<sequence>MAITVHIRKQLKDFELKVDFDLESGCMGLLGASGCGKSMTLKCIAGIETPDSGRITLNGRVLFDSGRKINVSPQKRKVGYLFQQYALFPHMTVRQNVEAGLSGTGKKFSSRQEKNEYITGLLEQFHIPELADALPGRLSGGQQQRVALARIIASDPDILLLDEPFSALDSYLREQLLQEMKGMLGSTYQKDVLMVSHSRDEIYQMCPRMAVMCPGGIEIAGSTKELFRNPVTVGAARLTGCKNLSRAEILSDHELYAIDWGVRLHVADVIAEGVTHVGLRAHDFAVPYGGAKHGDGEDILPENVEKSNVMNCALERITEAPFEIYLILRNTAAEKNDSENDSAETAHT</sequence>
<evidence type="ECO:0000256" key="3">
    <source>
        <dbReference type="ARBA" id="ARBA00022840"/>
    </source>
</evidence>
<evidence type="ECO:0000256" key="2">
    <source>
        <dbReference type="ARBA" id="ARBA00022741"/>
    </source>
</evidence>
<dbReference type="PROSITE" id="PS00211">
    <property type="entry name" value="ABC_TRANSPORTER_1"/>
    <property type="match status" value="1"/>
</dbReference>
<dbReference type="Gene3D" id="3.40.50.300">
    <property type="entry name" value="P-loop containing nucleotide triphosphate hydrolases"/>
    <property type="match status" value="1"/>
</dbReference>
<dbReference type="GO" id="GO:0016887">
    <property type="term" value="F:ATP hydrolysis activity"/>
    <property type="evidence" value="ECO:0007669"/>
    <property type="project" value="InterPro"/>
</dbReference>
<dbReference type="PANTHER" id="PTHR42781">
    <property type="entry name" value="SPERMIDINE/PUTRESCINE IMPORT ATP-BINDING PROTEIN POTA"/>
    <property type="match status" value="1"/>
</dbReference>
<dbReference type="InterPro" id="IPR027417">
    <property type="entry name" value="P-loop_NTPase"/>
</dbReference>
<gene>
    <name evidence="5" type="ORF">H9849_08060</name>
</gene>
<dbReference type="InterPro" id="IPR003439">
    <property type="entry name" value="ABC_transporter-like_ATP-bd"/>
</dbReference>
<evidence type="ECO:0000313" key="6">
    <source>
        <dbReference type="Proteomes" id="UP000886805"/>
    </source>
</evidence>
<feature type="domain" description="ABC transporter" evidence="4">
    <location>
        <begin position="2"/>
        <end position="239"/>
    </location>
</feature>
<accession>A0A9D1X5F2</accession>
<dbReference type="SUPFAM" id="SSF52540">
    <property type="entry name" value="P-loop containing nucleoside triphosphate hydrolases"/>
    <property type="match status" value="1"/>
</dbReference>
<comment type="caution">
    <text evidence="5">The sequence shown here is derived from an EMBL/GenBank/DDBJ whole genome shotgun (WGS) entry which is preliminary data.</text>
</comment>
<evidence type="ECO:0000256" key="1">
    <source>
        <dbReference type="ARBA" id="ARBA00022448"/>
    </source>
</evidence>
<dbReference type="EMBL" id="DXEQ01000238">
    <property type="protein sequence ID" value="HIX72960.1"/>
    <property type="molecule type" value="Genomic_DNA"/>
</dbReference>
<dbReference type="InterPro" id="IPR017871">
    <property type="entry name" value="ABC_transporter-like_CS"/>
</dbReference>
<keyword evidence="2" id="KW-0547">Nucleotide-binding</keyword>
<dbReference type="InterPro" id="IPR003593">
    <property type="entry name" value="AAA+_ATPase"/>
</dbReference>
<organism evidence="5 6">
    <name type="scientific">Candidatus Anaerobutyricum stercoripullorum</name>
    <dbReference type="NCBI Taxonomy" id="2838456"/>
    <lineage>
        <taxon>Bacteria</taxon>
        <taxon>Bacillati</taxon>
        <taxon>Bacillota</taxon>
        <taxon>Clostridia</taxon>
        <taxon>Lachnospirales</taxon>
        <taxon>Lachnospiraceae</taxon>
        <taxon>Anaerobutyricum</taxon>
    </lineage>
</organism>
<dbReference type="PANTHER" id="PTHR42781:SF4">
    <property type="entry name" value="SPERMIDINE_PUTRESCINE IMPORT ATP-BINDING PROTEIN POTA"/>
    <property type="match status" value="1"/>
</dbReference>
<dbReference type="InterPro" id="IPR050093">
    <property type="entry name" value="ABC_SmlMolc_Importer"/>
</dbReference>
<keyword evidence="3 5" id="KW-0067">ATP-binding</keyword>
<keyword evidence="1" id="KW-0813">Transport</keyword>